<keyword evidence="4" id="KW-0676">Redox-active center</keyword>
<reference evidence="7 8" key="1">
    <citation type="submission" date="2019-05" db="EMBL/GenBank/DDBJ databases">
        <authorList>
            <person name="Qu J.-H."/>
        </authorList>
    </citation>
    <scope>NUCLEOTIDE SEQUENCE [LARGE SCALE GENOMIC DNA]</scope>
    <source>
        <strain evidence="7 8">T17</strain>
    </source>
</reference>
<dbReference type="PROSITE" id="PS00194">
    <property type="entry name" value="THIOREDOXIN_1"/>
    <property type="match status" value="1"/>
</dbReference>
<proteinExistence type="predicted"/>
<evidence type="ECO:0000256" key="5">
    <source>
        <dbReference type="SAM" id="SignalP"/>
    </source>
</evidence>
<dbReference type="PROSITE" id="PS51352">
    <property type="entry name" value="THIOREDOXIN_2"/>
    <property type="match status" value="1"/>
</dbReference>
<dbReference type="Gene3D" id="3.40.30.10">
    <property type="entry name" value="Glutaredoxin"/>
    <property type="match status" value="1"/>
</dbReference>
<dbReference type="InterPro" id="IPR017937">
    <property type="entry name" value="Thioredoxin_CS"/>
</dbReference>
<dbReference type="RefSeq" id="WP_138364110.1">
    <property type="nucleotide sequence ID" value="NZ_VCEJ01000002.1"/>
</dbReference>
<gene>
    <name evidence="7" type="ORF">FEN17_04620</name>
</gene>
<comment type="caution">
    <text evidence="7">The sequence shown here is derived from an EMBL/GenBank/DDBJ whole genome shotgun (WGS) entry which is preliminary data.</text>
</comment>
<keyword evidence="2" id="KW-0201">Cytochrome c-type biogenesis</keyword>
<dbReference type="OrthoDB" id="6399635at2"/>
<dbReference type="SUPFAM" id="SSF52833">
    <property type="entry name" value="Thioredoxin-like"/>
    <property type="match status" value="1"/>
</dbReference>
<dbReference type="InterPro" id="IPR050553">
    <property type="entry name" value="Thioredoxin_ResA/DsbE_sf"/>
</dbReference>
<feature type="domain" description="Thioredoxin" evidence="6">
    <location>
        <begin position="359"/>
        <end position="501"/>
    </location>
</feature>
<keyword evidence="8" id="KW-1185">Reference proteome</keyword>
<evidence type="ECO:0000256" key="3">
    <source>
        <dbReference type="ARBA" id="ARBA00023157"/>
    </source>
</evidence>
<protein>
    <submittedName>
        <fullName evidence="7">TlpA family protein disulfide reductase</fullName>
    </submittedName>
</protein>
<dbReference type="Gene3D" id="1.25.40.10">
    <property type="entry name" value="Tetratricopeptide repeat domain"/>
    <property type="match status" value="1"/>
</dbReference>
<comment type="subcellular location">
    <subcellularLocation>
        <location evidence="1">Cell envelope</location>
    </subcellularLocation>
</comment>
<dbReference type="Pfam" id="PF08534">
    <property type="entry name" value="Redoxin"/>
    <property type="match status" value="1"/>
</dbReference>
<dbReference type="PANTHER" id="PTHR42852">
    <property type="entry name" value="THIOL:DISULFIDE INTERCHANGE PROTEIN DSBE"/>
    <property type="match status" value="1"/>
</dbReference>
<dbReference type="CDD" id="cd02966">
    <property type="entry name" value="TlpA_like_family"/>
    <property type="match status" value="1"/>
</dbReference>
<dbReference type="InterPro" id="IPR013740">
    <property type="entry name" value="Redoxin"/>
</dbReference>
<dbReference type="InterPro" id="IPR011990">
    <property type="entry name" value="TPR-like_helical_dom_sf"/>
</dbReference>
<dbReference type="GO" id="GO:0006950">
    <property type="term" value="P:response to stress"/>
    <property type="evidence" value="ECO:0007669"/>
    <property type="project" value="UniProtKB-ARBA"/>
</dbReference>
<dbReference type="GO" id="GO:0030313">
    <property type="term" value="C:cell envelope"/>
    <property type="evidence" value="ECO:0007669"/>
    <property type="project" value="UniProtKB-SubCell"/>
</dbReference>
<keyword evidence="5" id="KW-0732">Signal</keyword>
<feature type="signal peptide" evidence="5">
    <location>
        <begin position="1"/>
        <end position="25"/>
    </location>
</feature>
<evidence type="ECO:0000313" key="8">
    <source>
        <dbReference type="Proteomes" id="UP000306402"/>
    </source>
</evidence>
<dbReference type="AlphaFoldDB" id="A0A5R9L3B5"/>
<accession>A0A5R9L3B5</accession>
<sequence>MTNAVRLALLVISLCVFCSERPVSAQTPTRMGPASDEVIKKAFAAVQADINSFKAHRSYIYAMGMKNPHLWEQYETWMKAYPDNVNIPIAIGKVYYMAAMPQPKDFLLKAAALAPDSASVWYMLAEDANMAARNDLFQEYIGKAATADPSNVNYAFGYLKSLEPGNRDHYERMVFDFANRFRTDERGAQALFGLGLQKTDLEKQRQLFEMLRELYPPEKFGATVLAMTHLTDIYLQTNPEKALLLAEEMGGEGDWKNRKQAAETLIAVENLERDQKYPEALTKLEEVKLPRVNFTNDIILLKKASLLENTGNVESAYDSLAARFAKLPTDAVFQALQFYGKKMGKEKDQVDQDIQLLRAKAATPAYPFELGTYTTSDSLKMDALKGKVILLTIWFPGCAPCREEFPHFQQVVDIFKGDSLVYLGINALPSQDGFVLPFMKNTGYSFIPLRGSFAYTQQHFGVNGAPENFLIDKNGNIIFKNFRIDSSNHRTLELMISSLLEKGR</sequence>
<dbReference type="GO" id="GO:0016491">
    <property type="term" value="F:oxidoreductase activity"/>
    <property type="evidence" value="ECO:0007669"/>
    <property type="project" value="InterPro"/>
</dbReference>
<evidence type="ECO:0000256" key="1">
    <source>
        <dbReference type="ARBA" id="ARBA00004196"/>
    </source>
</evidence>
<name>A0A5R9L3B5_9BACT</name>
<organism evidence="7 8">
    <name type="scientific">Dyadobacter luticola</name>
    <dbReference type="NCBI Taxonomy" id="1979387"/>
    <lineage>
        <taxon>Bacteria</taxon>
        <taxon>Pseudomonadati</taxon>
        <taxon>Bacteroidota</taxon>
        <taxon>Cytophagia</taxon>
        <taxon>Cytophagales</taxon>
        <taxon>Spirosomataceae</taxon>
        <taxon>Dyadobacter</taxon>
    </lineage>
</organism>
<evidence type="ECO:0000256" key="2">
    <source>
        <dbReference type="ARBA" id="ARBA00022748"/>
    </source>
</evidence>
<dbReference type="PANTHER" id="PTHR42852:SF6">
    <property type="entry name" value="THIOL:DISULFIDE INTERCHANGE PROTEIN DSBE"/>
    <property type="match status" value="1"/>
</dbReference>
<evidence type="ECO:0000313" key="7">
    <source>
        <dbReference type="EMBL" id="TLV02901.1"/>
    </source>
</evidence>
<evidence type="ECO:0000259" key="6">
    <source>
        <dbReference type="PROSITE" id="PS51352"/>
    </source>
</evidence>
<dbReference type="EMBL" id="VCEJ01000002">
    <property type="protein sequence ID" value="TLV02901.1"/>
    <property type="molecule type" value="Genomic_DNA"/>
</dbReference>
<evidence type="ECO:0000256" key="4">
    <source>
        <dbReference type="ARBA" id="ARBA00023284"/>
    </source>
</evidence>
<dbReference type="GO" id="GO:0017004">
    <property type="term" value="P:cytochrome complex assembly"/>
    <property type="evidence" value="ECO:0007669"/>
    <property type="project" value="UniProtKB-KW"/>
</dbReference>
<feature type="chain" id="PRO_5024305395" evidence="5">
    <location>
        <begin position="26"/>
        <end position="504"/>
    </location>
</feature>
<keyword evidence="3" id="KW-1015">Disulfide bond</keyword>
<dbReference type="Proteomes" id="UP000306402">
    <property type="component" value="Unassembled WGS sequence"/>
</dbReference>
<dbReference type="InterPro" id="IPR013766">
    <property type="entry name" value="Thioredoxin_domain"/>
</dbReference>
<dbReference type="InterPro" id="IPR036249">
    <property type="entry name" value="Thioredoxin-like_sf"/>
</dbReference>